<feature type="binding site" description="axial binding residue" evidence="9">
    <location>
        <position position="496"/>
    </location>
    <ligand>
        <name>heme</name>
        <dbReference type="ChEBI" id="CHEBI:30413"/>
    </ligand>
    <ligandPart>
        <name>Fe</name>
        <dbReference type="ChEBI" id="CHEBI:18248"/>
    </ligandPart>
</feature>
<dbReference type="InterPro" id="IPR036396">
    <property type="entry name" value="Cyt_P450_sf"/>
</dbReference>
<dbReference type="AlphaFoldDB" id="A0A9W8ZSU0"/>
<keyword evidence="5 9" id="KW-0479">Metal-binding</keyword>
<evidence type="ECO:0000256" key="9">
    <source>
        <dbReference type="PIRSR" id="PIRSR602401-1"/>
    </source>
</evidence>
<evidence type="ECO:0000313" key="13">
    <source>
        <dbReference type="Proteomes" id="UP001150238"/>
    </source>
</evidence>
<comment type="cofactor">
    <cofactor evidence="1 9">
        <name>heme</name>
        <dbReference type="ChEBI" id="CHEBI:30413"/>
    </cofactor>
</comment>
<keyword evidence="7 9" id="KW-0408">Iron</keyword>
<dbReference type="InterPro" id="IPR001128">
    <property type="entry name" value="Cyt_P450"/>
</dbReference>
<evidence type="ECO:0000313" key="12">
    <source>
        <dbReference type="EMBL" id="KAJ4465512.1"/>
    </source>
</evidence>
<dbReference type="GO" id="GO:0004497">
    <property type="term" value="F:monooxygenase activity"/>
    <property type="evidence" value="ECO:0007669"/>
    <property type="project" value="UniProtKB-KW"/>
</dbReference>
<dbReference type="Proteomes" id="UP001150238">
    <property type="component" value="Unassembled WGS sequence"/>
</dbReference>
<dbReference type="PROSITE" id="PS00086">
    <property type="entry name" value="CYTOCHROME_P450"/>
    <property type="match status" value="1"/>
</dbReference>
<name>A0A9W8ZSU0_9AGAR</name>
<dbReference type="InterPro" id="IPR017972">
    <property type="entry name" value="Cyt_P450_CS"/>
</dbReference>
<protein>
    <submittedName>
        <fullName evidence="12">Cytochrome P450</fullName>
    </submittedName>
</protein>
<dbReference type="InterPro" id="IPR002401">
    <property type="entry name" value="Cyt_P450_E_grp-I"/>
</dbReference>
<evidence type="ECO:0000256" key="4">
    <source>
        <dbReference type="ARBA" id="ARBA00022617"/>
    </source>
</evidence>
<reference evidence="12" key="1">
    <citation type="submission" date="2022-08" db="EMBL/GenBank/DDBJ databases">
        <authorList>
            <consortium name="DOE Joint Genome Institute"/>
            <person name="Min B."/>
            <person name="Riley R."/>
            <person name="Sierra-Patev S."/>
            <person name="Naranjo-Ortiz M."/>
            <person name="Looney B."/>
            <person name="Konkel Z."/>
            <person name="Slot J.C."/>
            <person name="Sakamoto Y."/>
            <person name="Steenwyk J.L."/>
            <person name="Rokas A."/>
            <person name="Carro J."/>
            <person name="Camarero S."/>
            <person name="Ferreira P."/>
            <person name="Molpeceres G."/>
            <person name="Ruiz-Duenas F.J."/>
            <person name="Serrano A."/>
            <person name="Henrissat B."/>
            <person name="Drula E."/>
            <person name="Hughes K.W."/>
            <person name="Mata J.L."/>
            <person name="Ishikawa N.K."/>
            <person name="Vargas-Isla R."/>
            <person name="Ushijima S."/>
            <person name="Smith C.A."/>
            <person name="Ahrendt S."/>
            <person name="Andreopoulos W."/>
            <person name="He G."/>
            <person name="Labutti K."/>
            <person name="Lipzen A."/>
            <person name="Ng V."/>
            <person name="Sandor L."/>
            <person name="Barry K."/>
            <person name="Martinez A.T."/>
            <person name="Xiao Y."/>
            <person name="Gibbons J.G."/>
            <person name="Terashima K."/>
            <person name="Hibbett D.S."/>
            <person name="Grigoriev I.V."/>
        </authorList>
    </citation>
    <scope>NUCLEOTIDE SEQUENCE</scope>
    <source>
        <strain evidence="12">Sp2 HRB7682 ss15</strain>
    </source>
</reference>
<feature type="transmembrane region" description="Helical" evidence="11">
    <location>
        <begin position="12"/>
        <end position="30"/>
    </location>
</feature>
<evidence type="ECO:0000256" key="8">
    <source>
        <dbReference type="ARBA" id="ARBA00023033"/>
    </source>
</evidence>
<dbReference type="GO" id="GO:0020037">
    <property type="term" value="F:heme binding"/>
    <property type="evidence" value="ECO:0007669"/>
    <property type="project" value="InterPro"/>
</dbReference>
<evidence type="ECO:0000256" key="11">
    <source>
        <dbReference type="SAM" id="Phobius"/>
    </source>
</evidence>
<keyword evidence="11" id="KW-1133">Transmembrane helix</keyword>
<sequence length="569" mass="63507">MGLTSASVEQQYYIGLAVVALLTSGLFIWYHHCNYGPSGADLPLPPGPRKLPLIGNVLDMPATNPHITFARWGKQFDSDILHLNVLGVDYIVLNSYEAIIDLLDKRSGIYSSRPHFTMLQDLIGWEGDLLFLSWGKALNAHKKLFHQEFHPSNSAIHRPHEKKALSQFLNNLIDTPEEWGNHLKQMIGAIIIGVAYGVQVQPMDDPNIDAAAKMYSVLNRVLIPGAFLVDTLPILKYIPSWFPGASFKQQAKAWYGIRKKTIMPPFVQVKQAMMTGTAEDSFTLRCLANDKDIVDPCLDHLSAEEEMIMQTAGTLYEGGADTGNTALRSFILAMMCFPDAQQHAQEELDCVIGEERLPDYGDLDMGVGLGTDLEHVSLPYVCALVMECFRWQTVAPLAIPHLVDAEDTYKGYYIPKGATVLPNIWAILRDEKRYGPTVDTFDPRRWLLQRRNDDSNDISSTGAVGGTRGESQWTLNPEMIIHNPIPMSFGFGRRVCPGKHMALSTFQINVVSLLHCFDITPPVDGDGNQVMPEIKYVTRLTSGPAPYKCSIKPRSEKHVVLVQQMLIDE</sequence>
<evidence type="ECO:0000256" key="2">
    <source>
        <dbReference type="ARBA" id="ARBA00005179"/>
    </source>
</evidence>
<evidence type="ECO:0000256" key="10">
    <source>
        <dbReference type="RuleBase" id="RU000461"/>
    </source>
</evidence>
<evidence type="ECO:0000256" key="1">
    <source>
        <dbReference type="ARBA" id="ARBA00001971"/>
    </source>
</evidence>
<keyword evidence="11" id="KW-0812">Transmembrane</keyword>
<dbReference type="EMBL" id="JANVFS010000050">
    <property type="protein sequence ID" value="KAJ4465512.1"/>
    <property type="molecule type" value="Genomic_DNA"/>
</dbReference>
<evidence type="ECO:0000256" key="7">
    <source>
        <dbReference type="ARBA" id="ARBA00023004"/>
    </source>
</evidence>
<evidence type="ECO:0000256" key="3">
    <source>
        <dbReference type="ARBA" id="ARBA00010617"/>
    </source>
</evidence>
<dbReference type="CDD" id="cd11065">
    <property type="entry name" value="CYP64-like"/>
    <property type="match status" value="1"/>
</dbReference>
<proteinExistence type="inferred from homology"/>
<organism evidence="12 13">
    <name type="scientific">Lentinula lateritia</name>
    <dbReference type="NCBI Taxonomy" id="40482"/>
    <lineage>
        <taxon>Eukaryota</taxon>
        <taxon>Fungi</taxon>
        <taxon>Dikarya</taxon>
        <taxon>Basidiomycota</taxon>
        <taxon>Agaricomycotina</taxon>
        <taxon>Agaricomycetes</taxon>
        <taxon>Agaricomycetidae</taxon>
        <taxon>Agaricales</taxon>
        <taxon>Marasmiineae</taxon>
        <taxon>Omphalotaceae</taxon>
        <taxon>Lentinula</taxon>
    </lineage>
</organism>
<evidence type="ECO:0000256" key="6">
    <source>
        <dbReference type="ARBA" id="ARBA00023002"/>
    </source>
</evidence>
<keyword evidence="4 9" id="KW-0349">Heme</keyword>
<keyword evidence="11" id="KW-0472">Membrane</keyword>
<dbReference type="Pfam" id="PF00067">
    <property type="entry name" value="p450"/>
    <property type="match status" value="1"/>
</dbReference>
<dbReference type="PANTHER" id="PTHR46300:SF7">
    <property type="entry name" value="P450, PUTATIVE (EUROFUNG)-RELATED"/>
    <property type="match status" value="1"/>
</dbReference>
<dbReference type="GO" id="GO:0005506">
    <property type="term" value="F:iron ion binding"/>
    <property type="evidence" value="ECO:0007669"/>
    <property type="project" value="InterPro"/>
</dbReference>
<accession>A0A9W8ZSU0</accession>
<keyword evidence="8 10" id="KW-0503">Monooxygenase</keyword>
<dbReference type="SUPFAM" id="SSF48264">
    <property type="entry name" value="Cytochrome P450"/>
    <property type="match status" value="1"/>
</dbReference>
<comment type="caution">
    <text evidence="12">The sequence shown here is derived from an EMBL/GenBank/DDBJ whole genome shotgun (WGS) entry which is preliminary data.</text>
</comment>
<dbReference type="InterPro" id="IPR050364">
    <property type="entry name" value="Cytochrome_P450_fung"/>
</dbReference>
<evidence type="ECO:0000256" key="5">
    <source>
        <dbReference type="ARBA" id="ARBA00022723"/>
    </source>
</evidence>
<dbReference type="Gene3D" id="1.10.630.10">
    <property type="entry name" value="Cytochrome P450"/>
    <property type="match status" value="1"/>
</dbReference>
<dbReference type="PRINTS" id="PR00463">
    <property type="entry name" value="EP450I"/>
</dbReference>
<dbReference type="GO" id="GO:0016705">
    <property type="term" value="F:oxidoreductase activity, acting on paired donors, with incorporation or reduction of molecular oxygen"/>
    <property type="evidence" value="ECO:0007669"/>
    <property type="project" value="InterPro"/>
</dbReference>
<reference evidence="12" key="2">
    <citation type="journal article" date="2023" name="Proc. Natl. Acad. Sci. U.S.A.">
        <title>A global phylogenomic analysis of the shiitake genus Lentinula.</title>
        <authorList>
            <person name="Sierra-Patev S."/>
            <person name="Min B."/>
            <person name="Naranjo-Ortiz M."/>
            <person name="Looney B."/>
            <person name="Konkel Z."/>
            <person name="Slot J.C."/>
            <person name="Sakamoto Y."/>
            <person name="Steenwyk J.L."/>
            <person name="Rokas A."/>
            <person name="Carro J."/>
            <person name="Camarero S."/>
            <person name="Ferreira P."/>
            <person name="Molpeceres G."/>
            <person name="Ruiz-Duenas F.J."/>
            <person name="Serrano A."/>
            <person name="Henrissat B."/>
            <person name="Drula E."/>
            <person name="Hughes K.W."/>
            <person name="Mata J.L."/>
            <person name="Ishikawa N.K."/>
            <person name="Vargas-Isla R."/>
            <person name="Ushijima S."/>
            <person name="Smith C.A."/>
            <person name="Donoghue J."/>
            <person name="Ahrendt S."/>
            <person name="Andreopoulos W."/>
            <person name="He G."/>
            <person name="LaButti K."/>
            <person name="Lipzen A."/>
            <person name="Ng V."/>
            <person name="Riley R."/>
            <person name="Sandor L."/>
            <person name="Barry K."/>
            <person name="Martinez A.T."/>
            <person name="Xiao Y."/>
            <person name="Gibbons J.G."/>
            <person name="Terashima K."/>
            <person name="Grigoriev I.V."/>
            <person name="Hibbett D."/>
        </authorList>
    </citation>
    <scope>NUCLEOTIDE SEQUENCE</scope>
    <source>
        <strain evidence="12">Sp2 HRB7682 ss15</strain>
    </source>
</reference>
<keyword evidence="6 10" id="KW-0560">Oxidoreductase</keyword>
<gene>
    <name evidence="12" type="ORF">C8J55DRAFT_528387</name>
</gene>
<comment type="pathway">
    <text evidence="2">Secondary metabolite biosynthesis.</text>
</comment>
<comment type="similarity">
    <text evidence="3 10">Belongs to the cytochrome P450 family.</text>
</comment>
<dbReference type="PANTHER" id="PTHR46300">
    <property type="entry name" value="P450, PUTATIVE (EUROFUNG)-RELATED-RELATED"/>
    <property type="match status" value="1"/>
</dbReference>